<dbReference type="Proteomes" id="UP000324222">
    <property type="component" value="Unassembled WGS sequence"/>
</dbReference>
<gene>
    <name evidence="2" type="ORF">E2C01_074925</name>
</gene>
<evidence type="ECO:0000313" key="2">
    <source>
        <dbReference type="EMBL" id="MPC80347.1"/>
    </source>
</evidence>
<feature type="compositionally biased region" description="Basic residues" evidence="1">
    <location>
        <begin position="65"/>
        <end position="74"/>
    </location>
</feature>
<name>A0A5B7IFJ6_PORTR</name>
<keyword evidence="3" id="KW-1185">Reference proteome</keyword>
<evidence type="ECO:0000313" key="3">
    <source>
        <dbReference type="Proteomes" id="UP000324222"/>
    </source>
</evidence>
<proteinExistence type="predicted"/>
<dbReference type="EMBL" id="VSRR010053765">
    <property type="protein sequence ID" value="MPC80347.1"/>
    <property type="molecule type" value="Genomic_DNA"/>
</dbReference>
<organism evidence="2 3">
    <name type="scientific">Portunus trituberculatus</name>
    <name type="common">Swimming crab</name>
    <name type="synonym">Neptunus trituberculatus</name>
    <dbReference type="NCBI Taxonomy" id="210409"/>
    <lineage>
        <taxon>Eukaryota</taxon>
        <taxon>Metazoa</taxon>
        <taxon>Ecdysozoa</taxon>
        <taxon>Arthropoda</taxon>
        <taxon>Crustacea</taxon>
        <taxon>Multicrustacea</taxon>
        <taxon>Malacostraca</taxon>
        <taxon>Eumalacostraca</taxon>
        <taxon>Eucarida</taxon>
        <taxon>Decapoda</taxon>
        <taxon>Pleocyemata</taxon>
        <taxon>Brachyura</taxon>
        <taxon>Eubrachyura</taxon>
        <taxon>Portunoidea</taxon>
        <taxon>Portunidae</taxon>
        <taxon>Portuninae</taxon>
        <taxon>Portunus</taxon>
    </lineage>
</organism>
<reference evidence="2 3" key="1">
    <citation type="submission" date="2019-05" db="EMBL/GenBank/DDBJ databases">
        <title>Another draft genome of Portunus trituberculatus and its Hox gene families provides insights of decapod evolution.</title>
        <authorList>
            <person name="Jeong J.-H."/>
            <person name="Song I."/>
            <person name="Kim S."/>
            <person name="Choi T."/>
            <person name="Kim D."/>
            <person name="Ryu S."/>
            <person name="Kim W."/>
        </authorList>
    </citation>
    <scope>NUCLEOTIDE SEQUENCE [LARGE SCALE GENOMIC DNA]</scope>
    <source>
        <tissue evidence="2">Muscle</tissue>
    </source>
</reference>
<comment type="caution">
    <text evidence="2">The sequence shown here is derived from an EMBL/GenBank/DDBJ whole genome shotgun (WGS) entry which is preliminary data.</text>
</comment>
<feature type="region of interest" description="Disordered" evidence="1">
    <location>
        <begin position="61"/>
        <end position="89"/>
    </location>
</feature>
<protein>
    <submittedName>
        <fullName evidence="2">Uncharacterized protein</fullName>
    </submittedName>
</protein>
<evidence type="ECO:0000256" key="1">
    <source>
        <dbReference type="SAM" id="MobiDB-lite"/>
    </source>
</evidence>
<feature type="compositionally biased region" description="Polar residues" evidence="1">
    <location>
        <begin position="75"/>
        <end position="89"/>
    </location>
</feature>
<dbReference type="AlphaFoldDB" id="A0A5B7IFJ6"/>
<sequence length="89" mass="9395">MARVALQFVGASMSGVNWGQVVVRCELLPTHLDAVSIGVCLRWQSSSSTLLPTDGVAGLDLTQKSGRRRGKTRSVGRTISTPQPSASKA</sequence>
<accession>A0A5B7IFJ6</accession>